<sequence length="188" mass="20977">MWLARRWADPRMESCRCWDCGGGPASDGLLLTAFICESIVVLLGGVMARGIFVTGTDGITTFLVQLLLLLRFASPVTPGLSSPHHWANNHQLRFQGSAELSMLVHPLNWMSSRLFPLVARHLSGKLARETWPEMFQVGKSSTEYKVVSPPLVLMGPIGTNQLDFIYWPGSPKYLASEPLASSYYFFRM</sequence>
<organism evidence="1 2">
    <name type="scientific">Aspergillus costaricaensis CBS 115574</name>
    <dbReference type="NCBI Taxonomy" id="1448317"/>
    <lineage>
        <taxon>Eukaryota</taxon>
        <taxon>Fungi</taxon>
        <taxon>Dikarya</taxon>
        <taxon>Ascomycota</taxon>
        <taxon>Pezizomycotina</taxon>
        <taxon>Eurotiomycetes</taxon>
        <taxon>Eurotiomycetidae</taxon>
        <taxon>Eurotiales</taxon>
        <taxon>Aspergillaceae</taxon>
        <taxon>Aspergillus</taxon>
        <taxon>Aspergillus subgen. Circumdati</taxon>
    </lineage>
</organism>
<evidence type="ECO:0000313" key="2">
    <source>
        <dbReference type="Proteomes" id="UP000249748"/>
    </source>
</evidence>
<proteinExistence type="predicted"/>
<dbReference type="EMBL" id="KZ824550">
    <property type="protein sequence ID" value="RAK88482.1"/>
    <property type="molecule type" value="Genomic_DNA"/>
</dbReference>
<evidence type="ECO:0000313" key="1">
    <source>
        <dbReference type="EMBL" id="RAK88482.1"/>
    </source>
</evidence>
<dbReference type="Proteomes" id="UP000249748">
    <property type="component" value="Unassembled WGS sequence"/>
</dbReference>
<protein>
    <submittedName>
        <fullName evidence="1">Uncharacterized protein</fullName>
    </submittedName>
</protein>
<name>A0ACD1IE28_9EURO</name>
<accession>A0ACD1IE28</accession>
<reference evidence="1" key="1">
    <citation type="submission" date="2018-02" db="EMBL/GenBank/DDBJ databases">
        <title>The genomes of Aspergillus section Nigri reveals drivers in fungal speciation.</title>
        <authorList>
            <consortium name="DOE Joint Genome Institute"/>
            <person name="Vesth T.C."/>
            <person name="Nybo J."/>
            <person name="Theobald S."/>
            <person name="Brandl J."/>
            <person name="Frisvad J.C."/>
            <person name="Nielsen K.F."/>
            <person name="Lyhne E.K."/>
            <person name="Kogle M.E."/>
            <person name="Kuo A."/>
            <person name="Riley R."/>
            <person name="Clum A."/>
            <person name="Nolan M."/>
            <person name="Lipzen A."/>
            <person name="Salamov A."/>
            <person name="Henrissat B."/>
            <person name="Wiebenga A."/>
            <person name="De vries R.P."/>
            <person name="Grigoriev I.V."/>
            <person name="Mortensen U.H."/>
            <person name="Andersen M.R."/>
            <person name="Baker S.E."/>
        </authorList>
    </citation>
    <scope>NUCLEOTIDE SEQUENCE</scope>
    <source>
        <strain evidence="1">CBS 115574</strain>
    </source>
</reference>
<keyword evidence="2" id="KW-1185">Reference proteome</keyword>
<gene>
    <name evidence="1" type="ORF">BO79DRAFT_16422</name>
</gene>